<dbReference type="SUPFAM" id="SSF69318">
    <property type="entry name" value="Integrin alpha N-terminal domain"/>
    <property type="match status" value="1"/>
</dbReference>
<dbReference type="InterPro" id="IPR050708">
    <property type="entry name" value="T6SS_VgrG/RHS"/>
</dbReference>
<feature type="domain" description="Insecticide toxin TcdB middle/N-terminal" evidence="6">
    <location>
        <begin position="777"/>
        <end position="914"/>
    </location>
</feature>
<keyword evidence="3" id="KW-0843">Virulence</keyword>
<sequence>MSFNLQEKVNLGTDDTHNRYLDGGTAVLSHRPDLPGQDRGGRSTGGGVAAGNEVTSKPLLETRIPAAPSLSLPKGGGAIQGIGEKFNVNPSNGTGQLSIPIKVAPGRSGMQPNLSLSYDSGAGNGEFGLGWRMSGLDSITRKTSKGLPQYNDHGSDEDSDVFLLAGSEDLVPLWKRDQAGSIIVDSDGQPAYDEMVADGYVVRAYAPRIVTVFNRIERWTSLADREDMHWRVISPENVTTIFGPTESSRIYDISSASTGTSRRIFSWLQAEVYDSHGNAMTFSYKREDAGNVALTQAHELNRSDDSRRANLYLKTIRYGNVVPNRDPATWEAFSAFSLPGDGATWKYSVVLDYGEHSAENPTSNDSGCWTCRCDPFSRYNSGFEIRTYRLCRRVLVFHHFEELGGTDYLVSSVDFAYQENPTATYLVAVDLAGYSGGGASGRPPFRKNLPPVEFEYSYFPSQEEFAALRVEELDPTSMENLPIGLDGTNYQWIDLDGEGVSGILAAHQNSWYYKRNTSPSNYGTASSPGGSQTDNDKLRARPRLGPLEVVDRGPFSTASVLNMQFGDVNGNGKLDLISHVAGQWGYYERDEDETLGWTEFRPFRNFPNIQPSRAAQFIDLTGDGLADIILCEDQVYTWFPSEGPDGYGAPQTSTQSWDEKIGPVCVFADSDQSIYLADMSGDGLVDICRIRNGECCYWPNLGYGKFGPQVFFDNAPWSDYYDQFDHSRVHLTDVDGSGTADIVYLRNEGVDIYTNQSGNSFSERKLVSIPFLDNSSVLSIIDLLGNGTQCLVCSSPLPCDAPSPMRYVDIFRNKKPHLLTKVTNNLGSETCIHYAPSTKFYVEDNRSGQPWITRLPFPVQCVESVETFDSISGNRFVTSYRYAHGFYDGVEREFRGFARVEQTDTSNFETHTGSLPTNAATAWNVPPVRAVTWFHTGAYFNNQVMSELLSKEYFSGHESHSSTMLQHTIVPPDCTEGAQQMEACRALKGRVLRVEVYSDDASNRAHIPYSVQETNFTVLPTQPIQDAHLHGVYHVHPRESVSCAYERVLEDPRVSHQIVLEVDAFGNVLKDLHIAYGRQPGQSQLEPEHAAKQETTMVLYQETDYTNSLDGKHYRNPVPSESRQYEIRGLMPDGQTMWFVYDQLVADSFSAILSIPEVPFEDENSSLLPRRRLLRQERMLYRADDLSRILSPSTIEPLCLPGAYHTLVFTPGLFRKLFTRQRPDGSVEPLISTAEALDGKGYVDLDMNGSLWTSSATASYAMDSTTATAAQELGEARRNFFLPKTFVDPFGNQTHVDYDRYVLFPIRSWDAVDNTVSLDMDYRVLQPAKATDPNGNLSTTAYDAMGQVAGTAVSGKPSDNIGDTLEGFEADLSQGTLDAFLASPTPAATASLLGKATSRVLCDYQRVRRGASPVYQAVISRETHVNFPPPPGGALFQVQFKYSDGFGRVIQTKTRTKPGPVHEGGVETGDRWIGSGWVIFNNKGKPVKQFEPFFDDTAAYQPNAMVGVSSILLYDPLGRAVAVIRPDHAVTKTIFSPWHQRVFDENDNVLMVDPRQDLDVGHLCRSIPEDEFLPSWYEARVSGDDRAERDAASKTVAHSSTPTTSHLDSLGRPFLVVASTGSEVFTVSTELDVCGNPRVVRDGLGRTSQVSDWDMCQRQAYSATIDSGQTWAFSDGASQKCMAWNSRDFRFRYEYDELRRQTRTWWRDSGTVVEVLTSEIVYGEAFPISSNDSPETQNLRGKVWQIKDQSGLSINVDYDWDGNLTKSRLRLAANYKEVFSVSSEMALEDEEFVNTTSFDAVSRPIRSIAPDGTITCRVYNQSTRLDRMHVNAKGELDPNSDPTTWRPIFTDVQYNPKGQVTSIAYGNGTRSTRTYDKFLSRLQRLRTTRADGQAIQDLTYTYDPVGNISHIEDAAQQTVFFRNTVVDSSSSYWYDAVYRLVSASGREHLGQTNGRPDSPRAPTASDDTNNGAGDGNAMGRYTETYNYDLAGNLLLLRHEGSDSQNPGWTRLYSYHEPSALKPEQISNRLSQTSVGSTLETYGYNGSAGLTGNMTSMTHLPLMCWDLADRLKVTSKQRAASGSEQVREQTYYVYNDQGIRIRKVVESQAGPNSQPVPLRIRERIYLGEYEIFRKYSGTNHETSLERTTYHACTENEHLADICDRTAGNDMGVQHQVRFQLHNHLGSSTVELDDVGALLSYEEFFHFGSSSYKMLPGRTDVAKRFRFTGKELDDENGLYYHGARYYAAWLGRWTAADPVVRPGSPYDYASNNPVRLVDLQGREPTQPPLYFLDSNRFDLQSIKEPFPGLNPISAPAPDTPSLPFPVSVTEIDGPSHLPMFSLPGLVQRPSQPEGAKVDWKMKIFGSGLTVEVGDSSTKGYFNFEVWNLLPSDLYAPFFIACRC</sequence>
<comment type="subcellular location">
    <subcellularLocation>
        <location evidence="1">Secreted</location>
    </subcellularLocation>
</comment>
<evidence type="ECO:0000259" key="5">
    <source>
        <dbReference type="Pfam" id="PF12255"/>
    </source>
</evidence>
<evidence type="ECO:0000313" key="7">
    <source>
        <dbReference type="EMBL" id="RKK91139.1"/>
    </source>
</evidence>
<dbReference type="InterPro" id="IPR022385">
    <property type="entry name" value="Rhs_assc_core"/>
</dbReference>
<dbReference type="Gene3D" id="2.180.10.10">
    <property type="entry name" value="RHS repeat-associated core"/>
    <property type="match status" value="1"/>
</dbReference>
<accession>A0A420PF36</accession>
<dbReference type="PRINTS" id="PR01341">
    <property type="entry name" value="SALSPVBPROT"/>
</dbReference>
<reference evidence="7 8" key="1">
    <citation type="journal article" date="2018" name="Sci. Rep.">
        <title>Characterisation of pathogen-specific regions and novel effector candidates in Fusarium oxysporum f. sp. cepae.</title>
        <authorList>
            <person name="Armitage A.D."/>
            <person name="Taylor A."/>
            <person name="Sobczyk M.K."/>
            <person name="Baxter L."/>
            <person name="Greenfield B.P."/>
            <person name="Bates H.J."/>
            <person name="Wilson F."/>
            <person name="Jackson A.C."/>
            <person name="Ott S."/>
            <person name="Harrison R.J."/>
            <person name="Clarkson J.P."/>
        </authorList>
    </citation>
    <scope>NUCLEOTIDE SEQUENCE [LARGE SCALE GENOMIC DNA]</scope>
    <source>
        <strain evidence="7 8">Fo_A28</strain>
    </source>
</reference>
<dbReference type="EMBL" id="MRCY01000239">
    <property type="protein sequence ID" value="RKK91139.1"/>
    <property type="molecule type" value="Genomic_DNA"/>
</dbReference>
<dbReference type="Pfam" id="PF12256">
    <property type="entry name" value="TcdB_toxin_midN"/>
    <property type="match status" value="1"/>
</dbReference>
<feature type="region of interest" description="Disordered" evidence="4">
    <location>
        <begin position="519"/>
        <end position="538"/>
    </location>
</feature>
<dbReference type="InterPro" id="IPR028994">
    <property type="entry name" value="Integrin_alpha_N"/>
</dbReference>
<evidence type="ECO:0000313" key="8">
    <source>
        <dbReference type="Proteomes" id="UP000285860"/>
    </source>
</evidence>
<dbReference type="NCBIfam" id="TIGR03696">
    <property type="entry name" value="Rhs_assc_core"/>
    <property type="match status" value="1"/>
</dbReference>
<dbReference type="GO" id="GO:0005737">
    <property type="term" value="C:cytoplasm"/>
    <property type="evidence" value="ECO:0007669"/>
    <property type="project" value="InterPro"/>
</dbReference>
<evidence type="ECO:0000256" key="2">
    <source>
        <dbReference type="ARBA" id="ARBA00022525"/>
    </source>
</evidence>
<proteinExistence type="predicted"/>
<feature type="region of interest" description="Disordered" evidence="4">
    <location>
        <begin position="23"/>
        <end position="55"/>
    </location>
</feature>
<feature type="compositionally biased region" description="Polar residues" evidence="4">
    <location>
        <begin position="519"/>
        <end position="533"/>
    </location>
</feature>
<evidence type="ECO:0000256" key="4">
    <source>
        <dbReference type="SAM" id="MobiDB-lite"/>
    </source>
</evidence>
<dbReference type="Pfam" id="PF12255">
    <property type="entry name" value="TcdB_toxin_midC"/>
    <property type="match status" value="1"/>
</dbReference>
<dbReference type="InterPro" id="IPR022044">
    <property type="entry name" value="TcdB_toxin_mid/C"/>
</dbReference>
<feature type="region of interest" description="Disordered" evidence="4">
    <location>
        <begin position="1947"/>
        <end position="1977"/>
    </location>
</feature>
<dbReference type="GO" id="GO:0005576">
    <property type="term" value="C:extracellular region"/>
    <property type="evidence" value="ECO:0007669"/>
    <property type="project" value="UniProtKB-SubCell"/>
</dbReference>
<dbReference type="Pfam" id="PF03534">
    <property type="entry name" value="SpvB"/>
    <property type="match status" value="1"/>
</dbReference>
<evidence type="ECO:0000256" key="1">
    <source>
        <dbReference type="ARBA" id="ARBA00004613"/>
    </source>
</evidence>
<dbReference type="InterPro" id="IPR003284">
    <property type="entry name" value="Sal_SpvB"/>
</dbReference>
<name>A0A420PF36_FUSOX</name>
<comment type="caution">
    <text evidence="7">The sequence shown here is derived from an EMBL/GenBank/DDBJ whole genome shotgun (WGS) entry which is preliminary data.</text>
</comment>
<dbReference type="PANTHER" id="PTHR32305">
    <property type="match status" value="1"/>
</dbReference>
<evidence type="ECO:0000259" key="6">
    <source>
        <dbReference type="Pfam" id="PF12256"/>
    </source>
</evidence>
<evidence type="ECO:0000256" key="3">
    <source>
        <dbReference type="ARBA" id="ARBA00023026"/>
    </source>
</evidence>
<evidence type="ECO:0008006" key="9">
    <source>
        <dbReference type="Google" id="ProtNLM"/>
    </source>
</evidence>
<dbReference type="VEuPathDB" id="FungiDB:FOXG_17294"/>
<dbReference type="PANTHER" id="PTHR32305:SF15">
    <property type="entry name" value="PROTEIN RHSA-RELATED"/>
    <property type="match status" value="1"/>
</dbReference>
<dbReference type="InterPro" id="IPR022045">
    <property type="entry name" value="TcdB_toxin_mid/N"/>
</dbReference>
<dbReference type="Proteomes" id="UP000285860">
    <property type="component" value="Unassembled WGS sequence"/>
</dbReference>
<feature type="domain" description="Insecticide toxin TcdB middle/C-terminal" evidence="5">
    <location>
        <begin position="983"/>
        <end position="1097"/>
    </location>
</feature>
<keyword evidence="2" id="KW-0964">Secreted</keyword>
<organism evidence="7 8">
    <name type="scientific">Fusarium oxysporum</name>
    <name type="common">Fusarium vascular wilt</name>
    <dbReference type="NCBI Taxonomy" id="5507"/>
    <lineage>
        <taxon>Eukaryota</taxon>
        <taxon>Fungi</taxon>
        <taxon>Dikarya</taxon>
        <taxon>Ascomycota</taxon>
        <taxon>Pezizomycotina</taxon>
        <taxon>Sordariomycetes</taxon>
        <taxon>Hypocreomycetidae</taxon>
        <taxon>Hypocreales</taxon>
        <taxon>Nectriaceae</taxon>
        <taxon>Fusarium</taxon>
        <taxon>Fusarium oxysporum species complex</taxon>
    </lineage>
</organism>
<gene>
    <name evidence="7" type="ORF">BFJ68_g16267</name>
</gene>
<protein>
    <recommendedName>
        <fullName evidence="9">Insecticide toxin TcdB middle/N-terminal domain-containing protein</fullName>
    </recommendedName>
</protein>